<proteinExistence type="predicted"/>
<feature type="region of interest" description="Disordered" evidence="1">
    <location>
        <begin position="1"/>
        <end position="26"/>
    </location>
</feature>
<organism evidence="2 3">
    <name type="scientific">Kitasatospora gansuensis</name>
    <dbReference type="NCBI Taxonomy" id="258050"/>
    <lineage>
        <taxon>Bacteria</taxon>
        <taxon>Bacillati</taxon>
        <taxon>Actinomycetota</taxon>
        <taxon>Actinomycetes</taxon>
        <taxon>Kitasatosporales</taxon>
        <taxon>Streptomycetaceae</taxon>
        <taxon>Kitasatospora</taxon>
    </lineage>
</organism>
<feature type="region of interest" description="Disordered" evidence="1">
    <location>
        <begin position="158"/>
        <end position="178"/>
    </location>
</feature>
<evidence type="ECO:0000313" key="3">
    <source>
        <dbReference type="Proteomes" id="UP000573327"/>
    </source>
</evidence>
<keyword evidence="3" id="KW-1185">Reference proteome</keyword>
<protein>
    <submittedName>
        <fullName evidence="2">Uncharacterized protein</fullName>
    </submittedName>
</protein>
<evidence type="ECO:0000256" key="1">
    <source>
        <dbReference type="SAM" id="MobiDB-lite"/>
    </source>
</evidence>
<dbReference type="EMBL" id="JACHJR010000001">
    <property type="protein sequence ID" value="MBB4948215.1"/>
    <property type="molecule type" value="Genomic_DNA"/>
</dbReference>
<name>A0A7W7SD19_9ACTN</name>
<reference evidence="2 3" key="1">
    <citation type="submission" date="2020-08" db="EMBL/GenBank/DDBJ databases">
        <title>Sequencing the genomes of 1000 actinobacteria strains.</title>
        <authorList>
            <person name="Klenk H.-P."/>
        </authorList>
    </citation>
    <scope>NUCLEOTIDE SEQUENCE [LARGE SCALE GENOMIC DNA]</scope>
    <source>
        <strain evidence="2 3">DSM 44786</strain>
    </source>
</reference>
<dbReference type="Proteomes" id="UP000573327">
    <property type="component" value="Unassembled WGS sequence"/>
</dbReference>
<sequence>MTSRRTPATTSAQAATHQGRTPPVSSQHLAELTWRILERAGEDVLVTKEAITTEIHATDSQFSRLKGHIRDHVTLEKGLAFLAFRGGYMITADPAKIAESVGWRLHCINTELRRLLSGWINPLGDQVANYEVLAMYQDEIGHMLRLEERMRKAALAMPKPVKGAGRRRRRARAATAPA</sequence>
<gene>
    <name evidence="2" type="ORF">F4556_003750</name>
</gene>
<dbReference type="RefSeq" id="WP_184917377.1">
    <property type="nucleotide sequence ID" value="NZ_JACHJR010000001.1"/>
</dbReference>
<comment type="caution">
    <text evidence="2">The sequence shown here is derived from an EMBL/GenBank/DDBJ whole genome shotgun (WGS) entry which is preliminary data.</text>
</comment>
<dbReference type="AlphaFoldDB" id="A0A7W7SD19"/>
<accession>A0A7W7SD19</accession>
<evidence type="ECO:0000313" key="2">
    <source>
        <dbReference type="EMBL" id="MBB4948215.1"/>
    </source>
</evidence>